<dbReference type="PANTHER" id="PTHR30060">
    <property type="entry name" value="INNER MEMBRANE PROTEIN"/>
    <property type="match status" value="1"/>
</dbReference>
<reference evidence="5" key="3">
    <citation type="submission" date="2015-02" db="UniProtKB">
        <authorList>
            <consortium name="EnsemblProtists"/>
        </authorList>
    </citation>
    <scope>IDENTIFICATION</scope>
    <source>
        <strain evidence="5">DAOM BR144</strain>
    </source>
</reference>
<feature type="domain" description="Nuclear speckle splicing regulatory protein 1 N-terminal" evidence="4">
    <location>
        <begin position="79"/>
        <end position="198"/>
    </location>
</feature>
<dbReference type="EMBL" id="GL376638">
    <property type="status" value="NOT_ANNOTATED_CDS"/>
    <property type="molecule type" value="Genomic_DNA"/>
</dbReference>
<evidence type="ECO:0000256" key="3">
    <source>
        <dbReference type="SAM" id="MobiDB-lite"/>
    </source>
</evidence>
<evidence type="ECO:0000256" key="2">
    <source>
        <dbReference type="ARBA" id="ARBA00023054"/>
    </source>
</evidence>
<dbReference type="InterPro" id="IPR018612">
    <property type="entry name" value="NSRP1_N"/>
</dbReference>
<dbReference type="HOGENOM" id="CLU_038885_0_0_1"/>
<dbReference type="OMA" id="EMQRWDA"/>
<sequence>MSFSMKLPAKKSAAGKQYGLILPKKDAKKELKTGFNAFASASSDQEQATNAPESSDGATLRRRVGEEAARSFHQSHVAQTHASALAEDPSVFDYDGVYDEITSARQDKASKRKMQREAEKKQSKYIGTLLEKAKIREIENERIRDKRLLNERKADDALYEGKDKFISASYKKYLMERKKWDDEDARLDAIEEAEDVTKRGERGMADFYSNLLNNNISMGGNASALAKSAYTAGRSERDGDDANSRDSKKDDERRRREKHERREEDEEEGEKADKKRSRTEDDEVEEQQHATKKSAPAADAAAAPVPNKDEVISAAKARFLARKAMRSATAATTT</sequence>
<name>K3WFP2_GLOUD</name>
<dbReference type="Proteomes" id="UP000019132">
    <property type="component" value="Unassembled WGS sequence"/>
</dbReference>
<keyword evidence="2" id="KW-0175">Coiled coil</keyword>
<feature type="region of interest" description="Disordered" evidence="3">
    <location>
        <begin position="225"/>
        <end position="309"/>
    </location>
</feature>
<dbReference type="STRING" id="431595.K3WFP2"/>
<dbReference type="GO" id="GO:0000381">
    <property type="term" value="P:regulation of alternative mRNA splicing, via spliceosome"/>
    <property type="evidence" value="ECO:0007669"/>
    <property type="project" value="InterPro"/>
</dbReference>
<dbReference type="Pfam" id="PF09745">
    <property type="entry name" value="NSRP1_N"/>
    <property type="match status" value="1"/>
</dbReference>
<dbReference type="PANTHER" id="PTHR30060:SF0">
    <property type="entry name" value="COILED-COIL PROTEIN (DUF2040)-RELATED"/>
    <property type="match status" value="1"/>
</dbReference>
<accession>K3WFP2</accession>
<dbReference type="VEuPathDB" id="FungiDB:PYU1_G003773"/>
<reference evidence="6" key="2">
    <citation type="submission" date="2010-04" db="EMBL/GenBank/DDBJ databases">
        <authorList>
            <person name="Buell R."/>
            <person name="Hamilton J."/>
            <person name="Hostetler J."/>
        </authorList>
    </citation>
    <scope>NUCLEOTIDE SEQUENCE [LARGE SCALE GENOMIC DNA]</scope>
    <source>
        <strain evidence="6">DAOM:BR144</strain>
    </source>
</reference>
<dbReference type="EnsemblProtists" id="PYU1_T003783">
    <property type="protein sequence ID" value="PYU1_T003783"/>
    <property type="gene ID" value="PYU1_G003773"/>
</dbReference>
<dbReference type="eggNOG" id="KOG2117">
    <property type="taxonomic scope" value="Eukaryota"/>
</dbReference>
<feature type="compositionally biased region" description="Basic and acidic residues" evidence="3">
    <location>
        <begin position="234"/>
        <end position="254"/>
    </location>
</feature>
<proteinExistence type="inferred from homology"/>
<feature type="compositionally biased region" description="Polar residues" evidence="3">
    <location>
        <begin position="39"/>
        <end position="57"/>
    </location>
</feature>
<keyword evidence="6" id="KW-1185">Reference proteome</keyword>
<feature type="compositionally biased region" description="Polar residues" evidence="3">
    <location>
        <begin position="72"/>
        <end position="82"/>
    </location>
</feature>
<evidence type="ECO:0000256" key="1">
    <source>
        <dbReference type="ARBA" id="ARBA00010126"/>
    </source>
</evidence>
<organism evidence="5 6">
    <name type="scientific">Globisporangium ultimum (strain ATCC 200006 / CBS 805.95 / DAOM BR144)</name>
    <name type="common">Pythium ultimum</name>
    <dbReference type="NCBI Taxonomy" id="431595"/>
    <lineage>
        <taxon>Eukaryota</taxon>
        <taxon>Sar</taxon>
        <taxon>Stramenopiles</taxon>
        <taxon>Oomycota</taxon>
        <taxon>Peronosporomycetes</taxon>
        <taxon>Pythiales</taxon>
        <taxon>Pythiaceae</taxon>
        <taxon>Globisporangium</taxon>
    </lineage>
</organism>
<reference evidence="6" key="1">
    <citation type="journal article" date="2010" name="Genome Biol.">
        <title>Genome sequence of the necrotrophic plant pathogen Pythium ultimum reveals original pathogenicity mechanisms and effector repertoire.</title>
        <authorList>
            <person name="Levesque C.A."/>
            <person name="Brouwer H."/>
            <person name="Cano L."/>
            <person name="Hamilton J.P."/>
            <person name="Holt C."/>
            <person name="Huitema E."/>
            <person name="Raffaele S."/>
            <person name="Robideau G.P."/>
            <person name="Thines M."/>
            <person name="Win J."/>
            <person name="Zerillo M.M."/>
            <person name="Beakes G.W."/>
            <person name="Boore J.L."/>
            <person name="Busam D."/>
            <person name="Dumas B."/>
            <person name="Ferriera S."/>
            <person name="Fuerstenberg S.I."/>
            <person name="Gachon C.M."/>
            <person name="Gaulin E."/>
            <person name="Govers F."/>
            <person name="Grenville-Briggs L."/>
            <person name="Horner N."/>
            <person name="Hostetler J."/>
            <person name="Jiang R.H."/>
            <person name="Johnson J."/>
            <person name="Krajaejun T."/>
            <person name="Lin H."/>
            <person name="Meijer H.J."/>
            <person name="Moore B."/>
            <person name="Morris P."/>
            <person name="Phuntmart V."/>
            <person name="Puiu D."/>
            <person name="Shetty J."/>
            <person name="Stajich J.E."/>
            <person name="Tripathy S."/>
            <person name="Wawra S."/>
            <person name="van West P."/>
            <person name="Whitty B.R."/>
            <person name="Coutinho P.M."/>
            <person name="Henrissat B."/>
            <person name="Martin F."/>
            <person name="Thomas P.D."/>
            <person name="Tyler B.M."/>
            <person name="De Vries R.P."/>
            <person name="Kamoun S."/>
            <person name="Yandell M."/>
            <person name="Tisserat N."/>
            <person name="Buell C.R."/>
        </authorList>
    </citation>
    <scope>NUCLEOTIDE SEQUENCE</scope>
    <source>
        <strain evidence="6">DAOM:BR144</strain>
    </source>
</reference>
<evidence type="ECO:0000259" key="4">
    <source>
        <dbReference type="Pfam" id="PF09745"/>
    </source>
</evidence>
<protein>
    <recommendedName>
        <fullName evidence="4">Nuclear speckle splicing regulatory protein 1 N-terminal domain-containing protein</fullName>
    </recommendedName>
</protein>
<feature type="compositionally biased region" description="Low complexity" evidence="3">
    <location>
        <begin position="295"/>
        <end position="306"/>
    </location>
</feature>
<feature type="region of interest" description="Disordered" evidence="3">
    <location>
        <begin position="38"/>
        <end position="83"/>
    </location>
</feature>
<comment type="similarity">
    <text evidence="1">Belongs to the NSRP1 family.</text>
</comment>
<dbReference type="InParanoid" id="K3WFP2"/>
<evidence type="ECO:0000313" key="5">
    <source>
        <dbReference type="EnsemblProtists" id="PYU1_T003783"/>
    </source>
</evidence>
<evidence type="ECO:0000313" key="6">
    <source>
        <dbReference type="Proteomes" id="UP000019132"/>
    </source>
</evidence>
<dbReference type="AlphaFoldDB" id="K3WFP2"/>